<name>A0A9P0PBY4_ACAOB</name>
<comment type="caution">
    <text evidence="1">The sequence shown here is derived from an EMBL/GenBank/DDBJ whole genome shotgun (WGS) entry which is preliminary data.</text>
</comment>
<dbReference type="EMBL" id="CAKOFQ010006854">
    <property type="protein sequence ID" value="CAH1977149.1"/>
    <property type="molecule type" value="Genomic_DNA"/>
</dbReference>
<dbReference type="Proteomes" id="UP001152888">
    <property type="component" value="Unassembled WGS sequence"/>
</dbReference>
<keyword evidence="2" id="KW-1185">Reference proteome</keyword>
<protein>
    <submittedName>
        <fullName evidence="1">Uncharacterized protein</fullName>
    </submittedName>
</protein>
<evidence type="ECO:0000313" key="1">
    <source>
        <dbReference type="EMBL" id="CAH1977149.1"/>
    </source>
</evidence>
<accession>A0A9P0PBY4</accession>
<organism evidence="1 2">
    <name type="scientific">Acanthoscelides obtectus</name>
    <name type="common">Bean weevil</name>
    <name type="synonym">Bruchus obtectus</name>
    <dbReference type="NCBI Taxonomy" id="200917"/>
    <lineage>
        <taxon>Eukaryota</taxon>
        <taxon>Metazoa</taxon>
        <taxon>Ecdysozoa</taxon>
        <taxon>Arthropoda</taxon>
        <taxon>Hexapoda</taxon>
        <taxon>Insecta</taxon>
        <taxon>Pterygota</taxon>
        <taxon>Neoptera</taxon>
        <taxon>Endopterygota</taxon>
        <taxon>Coleoptera</taxon>
        <taxon>Polyphaga</taxon>
        <taxon>Cucujiformia</taxon>
        <taxon>Chrysomeloidea</taxon>
        <taxon>Chrysomelidae</taxon>
        <taxon>Bruchinae</taxon>
        <taxon>Bruchini</taxon>
        <taxon>Acanthoscelides</taxon>
    </lineage>
</organism>
<dbReference type="OrthoDB" id="6152242at2759"/>
<proteinExistence type="predicted"/>
<sequence length="167" mass="18953">MDARQRIIAQKIISDVLFYGKLGRLTENCTFRAPTHQHSGNSFQNFYDYGQNPTTYYGNQFATQPATLVSHPQNNTLYQQSTIPVLQPPVTQLHDTLFQQPAALISHPSVTQLNDPPSQQPAIQESNLRVTQIQHEQPSTSSKNNTIYYDTNKCDVSEFLQLQSNKK</sequence>
<reference evidence="1" key="1">
    <citation type="submission" date="2022-03" db="EMBL/GenBank/DDBJ databases">
        <authorList>
            <person name="Sayadi A."/>
        </authorList>
    </citation>
    <scope>NUCLEOTIDE SEQUENCE</scope>
</reference>
<dbReference type="AlphaFoldDB" id="A0A9P0PBY4"/>
<gene>
    <name evidence="1" type="ORF">ACAOBT_LOCUS12490</name>
</gene>
<evidence type="ECO:0000313" key="2">
    <source>
        <dbReference type="Proteomes" id="UP001152888"/>
    </source>
</evidence>